<dbReference type="InterPro" id="IPR036051">
    <property type="entry name" value="KRAB_dom_sf"/>
</dbReference>
<dbReference type="GO" id="GO:0006357">
    <property type="term" value="P:regulation of transcription by RNA polymerase II"/>
    <property type="evidence" value="ECO:0007669"/>
    <property type="project" value="TreeGrafter"/>
</dbReference>
<dbReference type="Gene3D" id="3.30.160.60">
    <property type="entry name" value="Classic Zinc Finger"/>
    <property type="match status" value="6"/>
</dbReference>
<feature type="compositionally biased region" description="Acidic residues" evidence="13">
    <location>
        <begin position="207"/>
        <end position="219"/>
    </location>
</feature>
<dbReference type="FunFam" id="3.30.160.60:FF:000145">
    <property type="entry name" value="Zinc finger protein 574"/>
    <property type="match status" value="1"/>
</dbReference>
<dbReference type="FunFam" id="3.30.160.60:FF:000508">
    <property type="entry name" value="Myeloid zinc finger 1"/>
    <property type="match status" value="1"/>
</dbReference>
<dbReference type="PANTHER" id="PTHR24404:SF41">
    <property type="entry name" value="ZINC FINGER PROTEIN 613"/>
    <property type="match status" value="1"/>
</dbReference>
<evidence type="ECO:0000256" key="9">
    <source>
        <dbReference type="ARBA" id="ARBA00023125"/>
    </source>
</evidence>
<keyword evidence="7" id="KW-0862">Zinc</keyword>
<dbReference type="GO" id="GO:0042802">
    <property type="term" value="F:identical protein binding"/>
    <property type="evidence" value="ECO:0007669"/>
    <property type="project" value="UniProtKB-ARBA"/>
</dbReference>
<feature type="compositionally biased region" description="Polar residues" evidence="13">
    <location>
        <begin position="229"/>
        <end position="240"/>
    </location>
</feature>
<dbReference type="GO" id="GO:0005634">
    <property type="term" value="C:nucleus"/>
    <property type="evidence" value="ECO:0007669"/>
    <property type="project" value="UniProtKB-SubCell"/>
</dbReference>
<feature type="compositionally biased region" description="Polar residues" evidence="13">
    <location>
        <begin position="105"/>
        <end position="123"/>
    </location>
</feature>
<evidence type="ECO:0000256" key="10">
    <source>
        <dbReference type="ARBA" id="ARBA00023163"/>
    </source>
</evidence>
<evidence type="ECO:0000256" key="2">
    <source>
        <dbReference type="ARBA" id="ARBA00004123"/>
    </source>
</evidence>
<dbReference type="GO" id="GO:0008270">
    <property type="term" value="F:zinc ion binding"/>
    <property type="evidence" value="ECO:0007669"/>
    <property type="project" value="UniProtKB-KW"/>
</dbReference>
<evidence type="ECO:0000313" key="16">
    <source>
        <dbReference type="Proteomes" id="UP000228934"/>
    </source>
</evidence>
<feature type="compositionally biased region" description="Polar residues" evidence="13">
    <location>
        <begin position="9"/>
        <end position="19"/>
    </location>
</feature>
<keyword evidence="8" id="KW-0805">Transcription regulation</keyword>
<dbReference type="InterPro" id="IPR013087">
    <property type="entry name" value="Znf_C2H2_type"/>
</dbReference>
<dbReference type="Gene3D" id="6.10.140.140">
    <property type="match status" value="1"/>
</dbReference>
<reference evidence="16" key="1">
    <citation type="journal article" date="2017" name="Nat. Commun.">
        <title>The North American bullfrog draft genome provides insight into hormonal regulation of long noncoding RNA.</title>
        <authorList>
            <person name="Hammond S.A."/>
            <person name="Warren R.L."/>
            <person name="Vandervalk B.P."/>
            <person name="Kucuk E."/>
            <person name="Khan H."/>
            <person name="Gibb E.A."/>
            <person name="Pandoh P."/>
            <person name="Kirk H."/>
            <person name="Zhao Y."/>
            <person name="Jones M."/>
            <person name="Mungall A.J."/>
            <person name="Coope R."/>
            <person name="Pleasance S."/>
            <person name="Moore R.A."/>
            <person name="Holt R.A."/>
            <person name="Round J.M."/>
            <person name="Ohora S."/>
            <person name="Walle B.V."/>
            <person name="Veldhoen N."/>
            <person name="Helbing C.C."/>
            <person name="Birol I."/>
        </authorList>
    </citation>
    <scope>NUCLEOTIDE SEQUENCE [LARGE SCALE GENOMIC DNA]</scope>
</reference>
<keyword evidence="10" id="KW-0804">Transcription</keyword>
<keyword evidence="6 12" id="KW-0863">Zinc-finger</keyword>
<feature type="domain" description="C2H2-type" evidence="14">
    <location>
        <begin position="510"/>
        <end position="537"/>
    </location>
</feature>
<dbReference type="GO" id="GO:0032502">
    <property type="term" value="P:developmental process"/>
    <property type="evidence" value="ECO:0007669"/>
    <property type="project" value="UniProtKB-ARBA"/>
</dbReference>
<feature type="domain" description="C2H2-type" evidence="14">
    <location>
        <begin position="370"/>
        <end position="397"/>
    </location>
</feature>
<keyword evidence="5" id="KW-0677">Repeat</keyword>
<evidence type="ECO:0000256" key="3">
    <source>
        <dbReference type="ARBA" id="ARBA00006991"/>
    </source>
</evidence>
<evidence type="ECO:0000256" key="5">
    <source>
        <dbReference type="ARBA" id="ARBA00022737"/>
    </source>
</evidence>
<dbReference type="OrthoDB" id="654211at2759"/>
<dbReference type="PANTHER" id="PTHR24404">
    <property type="entry name" value="ZINC FINGER PROTEIN"/>
    <property type="match status" value="1"/>
</dbReference>
<dbReference type="Pfam" id="PF01352">
    <property type="entry name" value="KRAB"/>
    <property type="match status" value="1"/>
</dbReference>
<dbReference type="SMART" id="SM00355">
    <property type="entry name" value="ZnF_C2H2"/>
    <property type="match status" value="6"/>
</dbReference>
<proteinExistence type="inferred from homology"/>
<evidence type="ECO:0000256" key="11">
    <source>
        <dbReference type="ARBA" id="ARBA00023242"/>
    </source>
</evidence>
<feature type="domain" description="C2H2-type" evidence="14">
    <location>
        <begin position="482"/>
        <end position="509"/>
    </location>
</feature>
<evidence type="ECO:0000313" key="15">
    <source>
        <dbReference type="EMBL" id="PIO13026.1"/>
    </source>
</evidence>
<name>A0A2G9QBS4_AQUCT</name>
<feature type="domain" description="C2H2-type" evidence="14">
    <location>
        <begin position="454"/>
        <end position="481"/>
    </location>
</feature>
<dbReference type="AlphaFoldDB" id="A0A2G9QBS4"/>
<dbReference type="PROSITE" id="PS00028">
    <property type="entry name" value="ZINC_FINGER_C2H2_1"/>
    <property type="match status" value="6"/>
</dbReference>
<dbReference type="SUPFAM" id="SSF57667">
    <property type="entry name" value="beta-beta-alpha zinc fingers"/>
    <property type="match status" value="3"/>
</dbReference>
<evidence type="ECO:0000256" key="4">
    <source>
        <dbReference type="ARBA" id="ARBA00022723"/>
    </source>
</evidence>
<dbReference type="Proteomes" id="UP000228934">
    <property type="component" value="Unassembled WGS sequence"/>
</dbReference>
<feature type="domain" description="C2H2-type" evidence="14">
    <location>
        <begin position="426"/>
        <end position="453"/>
    </location>
</feature>
<evidence type="ECO:0000256" key="8">
    <source>
        <dbReference type="ARBA" id="ARBA00023015"/>
    </source>
</evidence>
<evidence type="ECO:0000256" key="13">
    <source>
        <dbReference type="SAM" id="MobiDB-lite"/>
    </source>
</evidence>
<evidence type="ECO:0000259" key="14">
    <source>
        <dbReference type="PROSITE" id="PS50157"/>
    </source>
</evidence>
<dbReference type="InterPro" id="IPR001909">
    <property type="entry name" value="KRAB"/>
</dbReference>
<sequence>RFSPLKSGDQVTITVASPNSPKPERNIHRKILEVTKKMMELLAGEVPIRCQDVTVYFSMEEWEYLEGHKDLYKDVMMDNQPPLTSPDGSSNENPPERCPCPLYSWDSTQEGHATPPHDQSGNLRDSKVKDKEEIIEDDEDGVMEGFPKGHKDLYQDTMVESSSNRNSPERCPRPLYSLNSIEEDHTIPHHDQSGNLRDPEVEGKEETIEDDEDGVMEESEFPKGRKDLYQNTMEESSTYRSPPERCPHPQYSTQEGHTIPHHDQVDEDLGLKIVQWEDELDIKVEEEEEEEPVRGDQQSMEEFTSKRHLPSHPIYNTEDNATTQRSRRMDPVPGHLKVLPDMRSPDLSVPEEPSVDNLENVTRQRNKKMFSCPECNKSFTTKAYLAIHKRIHDGPRPFVCLECGRSFISNSYLLRHQRYHSELRPYPCLECGKSFKEKSVLVQHLRIHSGDRPFPCSECSQRFVQKAHLRRHLRVHTGETPFSCKQCGKGFTRKDMLTLHERGHVNERPFSCPECGKRFKQQFCLVRHQKLHKEKGSSSRSALLSNQNLNF</sequence>
<keyword evidence="9" id="KW-0238">DNA-binding</keyword>
<dbReference type="PROSITE" id="PS50157">
    <property type="entry name" value="ZINC_FINGER_C2H2_2"/>
    <property type="match status" value="6"/>
</dbReference>
<dbReference type="GO" id="GO:0000978">
    <property type="term" value="F:RNA polymerase II cis-regulatory region sequence-specific DNA binding"/>
    <property type="evidence" value="ECO:0007669"/>
    <property type="project" value="TreeGrafter"/>
</dbReference>
<dbReference type="SUPFAM" id="SSF109640">
    <property type="entry name" value="KRAB domain (Kruppel-associated box)"/>
    <property type="match status" value="1"/>
</dbReference>
<dbReference type="CDD" id="cd07765">
    <property type="entry name" value="KRAB_A-box"/>
    <property type="match status" value="1"/>
</dbReference>
<gene>
    <name evidence="15" type="ORF">AB205_0210400</name>
</gene>
<feature type="compositionally biased region" description="Basic and acidic residues" evidence="13">
    <location>
        <begin position="182"/>
        <end position="206"/>
    </location>
</feature>
<dbReference type="FunFam" id="3.30.160.60:FF:002343">
    <property type="entry name" value="Zinc finger protein 33A"/>
    <property type="match status" value="1"/>
</dbReference>
<feature type="region of interest" description="Disordered" evidence="13">
    <location>
        <begin position="159"/>
        <end position="262"/>
    </location>
</feature>
<evidence type="ECO:0000256" key="7">
    <source>
        <dbReference type="ARBA" id="ARBA00022833"/>
    </source>
</evidence>
<dbReference type="Pfam" id="PF00096">
    <property type="entry name" value="zf-C2H2"/>
    <property type="match status" value="6"/>
</dbReference>
<feature type="region of interest" description="Disordered" evidence="13">
    <location>
        <begin position="1"/>
        <end position="24"/>
    </location>
</feature>
<comment type="similarity">
    <text evidence="3">Belongs to the krueppel C2H2-type zinc-finger protein family.</text>
</comment>
<dbReference type="EMBL" id="KZ059977">
    <property type="protein sequence ID" value="PIO13026.1"/>
    <property type="molecule type" value="Genomic_DNA"/>
</dbReference>
<evidence type="ECO:0000256" key="1">
    <source>
        <dbReference type="ARBA" id="ARBA00003767"/>
    </source>
</evidence>
<dbReference type="FunFam" id="3.30.160.60:FF:000202">
    <property type="entry name" value="Zinc finger protein 574"/>
    <property type="match status" value="1"/>
</dbReference>
<protein>
    <recommendedName>
        <fullName evidence="14">C2H2-type domain-containing protein</fullName>
    </recommendedName>
</protein>
<keyword evidence="4" id="KW-0479">Metal-binding</keyword>
<keyword evidence="16" id="KW-1185">Reference proteome</keyword>
<feature type="region of interest" description="Disordered" evidence="13">
    <location>
        <begin position="76"/>
        <end position="128"/>
    </location>
</feature>
<organism evidence="15 16">
    <name type="scientific">Aquarana catesbeiana</name>
    <name type="common">American bullfrog</name>
    <name type="synonym">Rana catesbeiana</name>
    <dbReference type="NCBI Taxonomy" id="8400"/>
    <lineage>
        <taxon>Eukaryota</taxon>
        <taxon>Metazoa</taxon>
        <taxon>Chordata</taxon>
        <taxon>Craniata</taxon>
        <taxon>Vertebrata</taxon>
        <taxon>Euteleostomi</taxon>
        <taxon>Amphibia</taxon>
        <taxon>Batrachia</taxon>
        <taxon>Anura</taxon>
        <taxon>Neobatrachia</taxon>
        <taxon>Ranoidea</taxon>
        <taxon>Ranidae</taxon>
        <taxon>Aquarana</taxon>
    </lineage>
</organism>
<accession>A0A2G9QBS4</accession>
<evidence type="ECO:0000256" key="12">
    <source>
        <dbReference type="PROSITE-ProRule" id="PRU00042"/>
    </source>
</evidence>
<dbReference type="InterPro" id="IPR036236">
    <property type="entry name" value="Znf_C2H2_sf"/>
</dbReference>
<dbReference type="FunFam" id="3.30.160.60:FF:000706">
    <property type="entry name" value="Zinc finger protein"/>
    <property type="match status" value="1"/>
</dbReference>
<comment type="subcellular location">
    <subcellularLocation>
        <location evidence="2">Nucleus</location>
    </subcellularLocation>
</comment>
<dbReference type="FunFam" id="3.30.160.60:FF:000688">
    <property type="entry name" value="zinc finger protein 197 isoform X1"/>
    <property type="match status" value="1"/>
</dbReference>
<feature type="domain" description="C2H2-type" evidence="14">
    <location>
        <begin position="398"/>
        <end position="425"/>
    </location>
</feature>
<feature type="non-terminal residue" evidence="15">
    <location>
        <position position="1"/>
    </location>
</feature>
<dbReference type="GO" id="GO:0003700">
    <property type="term" value="F:DNA-binding transcription factor activity"/>
    <property type="evidence" value="ECO:0007669"/>
    <property type="project" value="TreeGrafter"/>
</dbReference>
<dbReference type="InterPro" id="IPR050589">
    <property type="entry name" value="Ikaros_C2H2-ZF"/>
</dbReference>
<feature type="region of interest" description="Disordered" evidence="13">
    <location>
        <begin position="285"/>
        <end position="331"/>
    </location>
</feature>
<comment type="function">
    <text evidence="1">May be involved in transcriptional regulation.</text>
</comment>
<keyword evidence="11" id="KW-0539">Nucleus</keyword>
<evidence type="ECO:0000256" key="6">
    <source>
        <dbReference type="ARBA" id="ARBA00022771"/>
    </source>
</evidence>